<dbReference type="EMBL" id="NPEY01000001">
    <property type="protein sequence ID" value="OZT76000.1"/>
    <property type="molecule type" value="Genomic_DNA"/>
</dbReference>
<feature type="transmembrane region" description="Helical" evidence="4">
    <location>
        <begin position="273"/>
        <end position="292"/>
    </location>
</feature>
<feature type="transmembrane region" description="Helical" evidence="4">
    <location>
        <begin position="393"/>
        <end position="411"/>
    </location>
</feature>
<dbReference type="Pfam" id="PF00501">
    <property type="entry name" value="AMP-binding"/>
    <property type="match status" value="1"/>
</dbReference>
<dbReference type="Proteomes" id="UP000216538">
    <property type="component" value="Unassembled WGS sequence"/>
</dbReference>
<name>A0A265E395_9GAMM</name>
<accession>A0A265E395</accession>
<feature type="transmembrane region" description="Helical" evidence="4">
    <location>
        <begin position="141"/>
        <end position="162"/>
    </location>
</feature>
<evidence type="ECO:0000256" key="2">
    <source>
        <dbReference type="ARBA" id="ARBA00022989"/>
    </source>
</evidence>
<feature type="transmembrane region" description="Helical" evidence="4">
    <location>
        <begin position="12"/>
        <end position="31"/>
    </location>
</feature>
<feature type="transmembrane region" description="Helical" evidence="4">
    <location>
        <begin position="78"/>
        <end position="95"/>
    </location>
</feature>
<dbReference type="Pfam" id="PF07690">
    <property type="entry name" value="MFS_1"/>
    <property type="match status" value="1"/>
</dbReference>
<dbReference type="GO" id="GO:0016878">
    <property type="term" value="F:acid-thiol ligase activity"/>
    <property type="evidence" value="ECO:0007669"/>
    <property type="project" value="UniProtKB-ARBA"/>
</dbReference>
<evidence type="ECO:0000256" key="3">
    <source>
        <dbReference type="ARBA" id="ARBA00023136"/>
    </source>
</evidence>
<evidence type="ECO:0000313" key="6">
    <source>
        <dbReference type="EMBL" id="EHJ93472.1"/>
    </source>
</evidence>
<dbReference type="SUPFAM" id="SSF103473">
    <property type="entry name" value="MFS general substrate transporter"/>
    <property type="match status" value="1"/>
</dbReference>
<dbReference type="Pfam" id="PF01553">
    <property type="entry name" value="Acyltransferase"/>
    <property type="match status" value="1"/>
</dbReference>
<dbReference type="InterPro" id="IPR045851">
    <property type="entry name" value="AMP-bd_C_sf"/>
</dbReference>
<evidence type="ECO:0000313" key="8">
    <source>
        <dbReference type="Proteomes" id="UP000005756"/>
    </source>
</evidence>
<dbReference type="NCBIfam" id="NF006386">
    <property type="entry name" value="PRK08633.1"/>
    <property type="match status" value="1"/>
</dbReference>
<dbReference type="PANTHER" id="PTHR43767:SF1">
    <property type="entry name" value="NONRIBOSOMAL PEPTIDE SYNTHASE PES1 (EUROFUNG)-RELATED"/>
    <property type="match status" value="1"/>
</dbReference>
<dbReference type="InterPro" id="IPR020845">
    <property type="entry name" value="AMP-binding_CS"/>
</dbReference>
<dbReference type="PROSITE" id="PS00455">
    <property type="entry name" value="AMP_BINDING"/>
    <property type="match status" value="1"/>
</dbReference>
<dbReference type="Gene3D" id="1.20.1250.20">
    <property type="entry name" value="MFS general substrate transporter like domains"/>
    <property type="match status" value="1"/>
</dbReference>
<dbReference type="PANTHER" id="PTHR43767">
    <property type="entry name" value="LONG-CHAIN-FATTY-ACID--COA LIGASE"/>
    <property type="match status" value="1"/>
</dbReference>
<feature type="transmembrane region" description="Helical" evidence="4">
    <location>
        <begin position="239"/>
        <end position="261"/>
    </location>
</feature>
<dbReference type="SUPFAM" id="SSF69593">
    <property type="entry name" value="Glycerol-3-phosphate (1)-acyltransferase"/>
    <property type="match status" value="1"/>
</dbReference>
<dbReference type="STRING" id="1072583.KUC_0419"/>
<dbReference type="CDD" id="cd06173">
    <property type="entry name" value="MFS_MefA_like"/>
    <property type="match status" value="1"/>
</dbReference>
<dbReference type="InterPro" id="IPR000873">
    <property type="entry name" value="AMP-dep_synth/lig_dom"/>
</dbReference>
<proteinExistence type="predicted"/>
<feature type="transmembrane region" description="Helical" evidence="4">
    <location>
        <begin position="362"/>
        <end position="387"/>
    </location>
</feature>
<evidence type="ECO:0000256" key="4">
    <source>
        <dbReference type="SAM" id="Phobius"/>
    </source>
</evidence>
<dbReference type="CDD" id="cd07989">
    <property type="entry name" value="LPLAT_AGPAT-like"/>
    <property type="match status" value="1"/>
</dbReference>
<evidence type="ECO:0000313" key="9">
    <source>
        <dbReference type="Proteomes" id="UP000216538"/>
    </source>
</evidence>
<dbReference type="EMBL" id="JH393257">
    <property type="protein sequence ID" value="EHJ93472.1"/>
    <property type="molecule type" value="Genomic_DNA"/>
</dbReference>
<evidence type="ECO:0000313" key="7">
    <source>
        <dbReference type="EMBL" id="OZT76000.1"/>
    </source>
</evidence>
<dbReference type="InterPro" id="IPR011701">
    <property type="entry name" value="MFS"/>
</dbReference>
<dbReference type="InterPro" id="IPR036259">
    <property type="entry name" value="MFS_trans_sf"/>
</dbReference>
<dbReference type="InterPro" id="IPR050237">
    <property type="entry name" value="ATP-dep_AMP-bd_enzyme"/>
</dbReference>
<dbReference type="Gene3D" id="3.40.50.12780">
    <property type="entry name" value="N-terminal domain of ligase-like"/>
    <property type="match status" value="1"/>
</dbReference>
<feature type="transmembrane region" description="Helical" evidence="4">
    <location>
        <begin position="329"/>
        <end position="350"/>
    </location>
</feature>
<protein>
    <submittedName>
        <fullName evidence="7">Acyl-[ACP]--phospholipid O-acyltransferase</fullName>
    </submittedName>
</protein>
<evidence type="ECO:0000259" key="5">
    <source>
        <dbReference type="SMART" id="SM00563"/>
    </source>
</evidence>
<gene>
    <name evidence="7" type="ORF">CE457_01910</name>
    <name evidence="6" type="ORF">KUC_0419</name>
</gene>
<dbReference type="SMART" id="SM00563">
    <property type="entry name" value="PlsC"/>
    <property type="match status" value="1"/>
</dbReference>
<dbReference type="Proteomes" id="UP000005756">
    <property type="component" value="Unassembled WGS sequence"/>
</dbReference>
<evidence type="ECO:0000256" key="1">
    <source>
        <dbReference type="ARBA" id="ARBA00022692"/>
    </source>
</evidence>
<feature type="transmembrane region" description="Helical" evidence="4">
    <location>
        <begin position="43"/>
        <end position="66"/>
    </location>
</feature>
<feature type="domain" description="Phospholipid/glycerol acyltransferase" evidence="5">
    <location>
        <begin position="446"/>
        <end position="560"/>
    </location>
</feature>
<sequence>MHRLLHLKGAWPYLIAIFLNAFVDLGHKIVIQNTIFKSYDGETQVVLTALVNGLILLPFILLFSPAGHVADSYPKVRVLRISAWAAVAVSLGITAAYYQGWFWLAFAMTLLLAIQSAFYSPAKYGLVKGLFGKPRLAEANGLIQAVTIGAILAGTVAFTALFETWITPDDQTPAQLLRQIAPLGWLLVLNSAIQVVTLYRLPLDASSQSESPLTWQRYIKGAALKDNLRIIARQPVIRLSIIGLATFWSVGQVLLAAFPAYAKDALSIDNTLVLQSILAASGIGIALGSLLASKLSHNRIETGLIPVGAVGVAVGLWCLPLLTTPVSQALNFVFIGVMGGLFIVPLNALIQFHAADNELGTVLAANNWIQNISMMGFLVLTALFALAGVNSHYLLLLIATVAMVGGGYTIVKLPQSLVRFLLSFLLTRRYRVDVHGLQNLPAQGGVLLLGNHVSWVDWAMVQIASPRPVRFVMLKTVYQRWYLRWFFKALGCIPIERGSGAEKALADVAEQLNAGEVVCLFPEGAISRTGQLGEFRRGYERACEMANPDVKIVPFYLRGLWGSQFSRSSSKLKELRNASLHRSVVVAFGKPLPKDTPADVLKRRIFEQATRSWQRAMDELPTLPNAWIQSVKRRPSGLALADTLGRPLNASQALTASLLMAKRIRRLNPGQNVGLLLPTSSAGVIANMATLLAGKTVVNLNYTADHAALSSALSQADITTVFTSQRFVKKLEQRGLNVSQLLSEKQVVFLEDLQTTIGHAERLSTWLAVRILPTWLLQRCFCRSHDTNATAAILFSSGSEGEPKGVMLSHRNLMANIKQTSDVLNTQSDDVVMGSLPLFHAFGLTVTQLLPLIEGLPLVCHTDPTDAPGIAGAIAKHKATIMFGTSSFLRLFVRSSKVHPLMLKSLRVVVAGAEKLDENVRTSFALKFHKPVYEGYGATEIAPVASVNLPDAMDVHYQQVQRGSKVGTVGMPLPGTSFKIVDPESEEELPTGEAGMILISGPQVMKGYLNDAKRTAKALHVIDGHRWYITGDKGFIDEDGFLTLIDRYARFAKIGGEMISLSAVEGAVKAALEDTDTALMAVSLPDSRKGERIVMLSETALDAKTVKAAMLANGTLSMMIPSHWFTVETIPHLGSGKADFAGAKRLAQELIEEELKH</sequence>
<dbReference type="RefSeq" id="WP_007111408.1">
    <property type="nucleotide sequence ID" value="NZ_JH393257.1"/>
</dbReference>
<keyword evidence="9" id="KW-1185">Reference proteome</keyword>
<dbReference type="AlphaFoldDB" id="A0A265E395"/>
<feature type="transmembrane region" description="Helical" evidence="4">
    <location>
        <begin position="304"/>
        <end position="323"/>
    </location>
</feature>
<keyword evidence="3 4" id="KW-0472">Membrane</keyword>
<keyword evidence="2 4" id="KW-1133">Transmembrane helix</keyword>
<dbReference type="GO" id="GO:0022857">
    <property type="term" value="F:transmembrane transporter activity"/>
    <property type="evidence" value="ECO:0007669"/>
    <property type="project" value="InterPro"/>
</dbReference>
<dbReference type="GO" id="GO:0016746">
    <property type="term" value="F:acyltransferase activity"/>
    <property type="evidence" value="ECO:0007669"/>
    <property type="project" value="InterPro"/>
</dbReference>
<dbReference type="InterPro" id="IPR002123">
    <property type="entry name" value="Plipid/glycerol_acylTrfase"/>
</dbReference>
<dbReference type="Gene3D" id="3.30.300.30">
    <property type="match status" value="1"/>
</dbReference>
<reference evidence="6 8" key="1">
    <citation type="submission" date="2011-10" db="EMBL/GenBank/DDBJ databases">
        <authorList>
            <person name="Quillaguamn J."/>
            <person name="Guzmn D."/>
            <person name="Balderrama-Subieta A."/>
            <person name="Cardona-Ortuo C."/>
            <person name="Guevara-Martnez M."/>
            <person name="Callisaya-Quispe N."/>
        </authorList>
    </citation>
    <scope>NUCLEOTIDE SEQUENCE [LARGE SCALE GENOMIC DNA]</scope>
    <source>
        <strain evidence="6 8">LC1</strain>
    </source>
</reference>
<organism evidence="6 8">
    <name type="scientific">Vreelandella boliviensis LC1</name>
    <dbReference type="NCBI Taxonomy" id="1072583"/>
    <lineage>
        <taxon>Bacteria</taxon>
        <taxon>Pseudomonadati</taxon>
        <taxon>Pseudomonadota</taxon>
        <taxon>Gammaproteobacteria</taxon>
        <taxon>Oceanospirillales</taxon>
        <taxon>Halomonadaceae</taxon>
        <taxon>Vreelandella</taxon>
    </lineage>
</organism>
<dbReference type="InterPro" id="IPR042099">
    <property type="entry name" value="ANL_N_sf"/>
</dbReference>
<feature type="transmembrane region" description="Helical" evidence="4">
    <location>
        <begin position="182"/>
        <end position="201"/>
    </location>
</feature>
<dbReference type="OrthoDB" id="9803968at2"/>
<feature type="transmembrane region" description="Helical" evidence="4">
    <location>
        <begin position="101"/>
        <end position="120"/>
    </location>
</feature>
<keyword evidence="1 4" id="KW-0812">Transmembrane</keyword>
<reference evidence="7 9" key="2">
    <citation type="submission" date="2017-07" db="EMBL/GenBank/DDBJ databases">
        <title>Shotgun whole genome sequences of three halophilic bacterial isolates.</title>
        <authorList>
            <person name="Pozzo T."/>
            <person name="Higdon S.M."/>
            <person name="Quillaguaman J."/>
        </authorList>
    </citation>
    <scope>NUCLEOTIDE SEQUENCE [LARGE SCALE GENOMIC DNA]</scope>
    <source>
        <strain evidence="7 9">LC1</strain>
    </source>
</reference>
<dbReference type="SUPFAM" id="SSF56801">
    <property type="entry name" value="Acetyl-CoA synthetase-like"/>
    <property type="match status" value="1"/>
</dbReference>